<feature type="domain" description="DRBM" evidence="3">
    <location>
        <begin position="22"/>
        <end position="45"/>
    </location>
</feature>
<reference evidence="4 5" key="1">
    <citation type="journal article" date="2018" name="Gigascience">
        <title>Genomes of trombidid mites reveal novel predicted allergens and laterally-transferred genes associated with secondary metabolism.</title>
        <authorList>
            <person name="Dong X."/>
            <person name="Chaisiri K."/>
            <person name="Xia D."/>
            <person name="Armstrong S.D."/>
            <person name="Fang Y."/>
            <person name="Donnelly M.J."/>
            <person name="Kadowaki T."/>
            <person name="McGarry J.W."/>
            <person name="Darby A.C."/>
            <person name="Makepeace B.L."/>
        </authorList>
    </citation>
    <scope>NUCLEOTIDE SEQUENCE [LARGE SCALE GENOMIC DNA]</scope>
    <source>
        <strain evidence="4">UoL-UT</strain>
    </source>
</reference>
<dbReference type="Proteomes" id="UP000288716">
    <property type="component" value="Unassembled WGS sequence"/>
</dbReference>
<dbReference type="Gene3D" id="3.30.160.20">
    <property type="match status" value="1"/>
</dbReference>
<dbReference type="GO" id="GO:0016442">
    <property type="term" value="C:RISC complex"/>
    <property type="evidence" value="ECO:0007669"/>
    <property type="project" value="TreeGrafter"/>
</dbReference>
<dbReference type="VEuPathDB" id="VectorBase:LDEU001101"/>
<dbReference type="PANTHER" id="PTHR46205:SF3">
    <property type="entry name" value="LOQUACIOUS, ISOFORM B"/>
    <property type="match status" value="1"/>
</dbReference>
<dbReference type="InterPro" id="IPR051247">
    <property type="entry name" value="RLC_Component"/>
</dbReference>
<sequence>MDCTHKSIVQCDDSKRIFLSFRGYGEAKRFAKQNAASKAIDFMKNYRKNFSKLGIEIDNKNDDNENVKQIDTIKSENDTKANVVEHVYENISSPICTSQDDDRMPIESDDKNMNDSHLERALAPHYDKLRTFFDLTCASESKSNRNPVSQLMEISTMLKIESPSFKCIYEYAQPEDPKFVFETKLESLAIAAHGTGSKKKYAKRFSAKNTLEKMKQCISKITRQVHGIYYVNNRSVAENERENLMGNNDSSSKLLSSSSPSLFKTENNENISRLKLVAIRPRSPFEAIDSRDANLRPQNNGKSELRDDVAQTKANATMQQTTHDEAGVEFDNNPLASVATAARHCYASRSSFNYEPVHPAFRQTGNYRNQLTMTLLSSFASSTIDSDTAKNACARQILLALLAARNYEISKL</sequence>
<dbReference type="SUPFAM" id="SSF54768">
    <property type="entry name" value="dsRNA-binding domain-like"/>
    <property type="match status" value="1"/>
</dbReference>
<gene>
    <name evidence="4" type="ORF">B4U80_11734</name>
</gene>
<name>A0A443STT3_9ACAR</name>
<evidence type="ECO:0000259" key="3">
    <source>
        <dbReference type="PROSITE" id="PS50137"/>
    </source>
</evidence>
<dbReference type="GO" id="GO:0005737">
    <property type="term" value="C:cytoplasm"/>
    <property type="evidence" value="ECO:0007669"/>
    <property type="project" value="TreeGrafter"/>
</dbReference>
<dbReference type="AlphaFoldDB" id="A0A443STT3"/>
<dbReference type="GO" id="GO:0030422">
    <property type="term" value="P:siRNA processing"/>
    <property type="evidence" value="ECO:0007669"/>
    <property type="project" value="TreeGrafter"/>
</dbReference>
<dbReference type="PANTHER" id="PTHR46205">
    <property type="entry name" value="LOQUACIOUS, ISOFORM B"/>
    <property type="match status" value="1"/>
</dbReference>
<dbReference type="GO" id="GO:0003725">
    <property type="term" value="F:double-stranded RNA binding"/>
    <property type="evidence" value="ECO:0007669"/>
    <property type="project" value="TreeGrafter"/>
</dbReference>
<evidence type="ECO:0000256" key="1">
    <source>
        <dbReference type="ARBA" id="ARBA00022884"/>
    </source>
</evidence>
<accession>A0A443STT3</accession>
<dbReference type="EMBL" id="NCKV01000323">
    <property type="protein sequence ID" value="RWS30939.1"/>
    <property type="molecule type" value="Genomic_DNA"/>
</dbReference>
<evidence type="ECO:0000313" key="5">
    <source>
        <dbReference type="Proteomes" id="UP000288716"/>
    </source>
</evidence>
<dbReference type="GO" id="GO:0070920">
    <property type="term" value="P:regulation of regulatory ncRNA processing"/>
    <property type="evidence" value="ECO:0007669"/>
    <property type="project" value="TreeGrafter"/>
</dbReference>
<evidence type="ECO:0000313" key="4">
    <source>
        <dbReference type="EMBL" id="RWS30939.1"/>
    </source>
</evidence>
<evidence type="ECO:0000256" key="2">
    <source>
        <dbReference type="PROSITE-ProRule" id="PRU00266"/>
    </source>
</evidence>
<dbReference type="SMART" id="SM00358">
    <property type="entry name" value="DSRM"/>
    <property type="match status" value="1"/>
</dbReference>
<organism evidence="4 5">
    <name type="scientific">Leptotrombidium deliense</name>
    <dbReference type="NCBI Taxonomy" id="299467"/>
    <lineage>
        <taxon>Eukaryota</taxon>
        <taxon>Metazoa</taxon>
        <taxon>Ecdysozoa</taxon>
        <taxon>Arthropoda</taxon>
        <taxon>Chelicerata</taxon>
        <taxon>Arachnida</taxon>
        <taxon>Acari</taxon>
        <taxon>Acariformes</taxon>
        <taxon>Trombidiformes</taxon>
        <taxon>Prostigmata</taxon>
        <taxon>Anystina</taxon>
        <taxon>Parasitengona</taxon>
        <taxon>Trombiculoidea</taxon>
        <taxon>Trombiculidae</taxon>
        <taxon>Leptotrombidium</taxon>
    </lineage>
</organism>
<dbReference type="GO" id="GO:0005634">
    <property type="term" value="C:nucleus"/>
    <property type="evidence" value="ECO:0007669"/>
    <property type="project" value="TreeGrafter"/>
</dbReference>
<keyword evidence="5" id="KW-1185">Reference proteome</keyword>
<protein>
    <recommendedName>
        <fullName evidence="3">DRBM domain-containing protein</fullName>
    </recommendedName>
</protein>
<dbReference type="PROSITE" id="PS50137">
    <property type="entry name" value="DS_RBD"/>
    <property type="match status" value="2"/>
</dbReference>
<keyword evidence="1 2" id="KW-0694">RNA-binding</keyword>
<dbReference type="GO" id="GO:0035197">
    <property type="term" value="F:siRNA binding"/>
    <property type="evidence" value="ECO:0007669"/>
    <property type="project" value="TreeGrafter"/>
</dbReference>
<dbReference type="GO" id="GO:0070578">
    <property type="term" value="C:RISC-loading complex"/>
    <property type="evidence" value="ECO:0007669"/>
    <property type="project" value="TreeGrafter"/>
</dbReference>
<comment type="caution">
    <text evidence="4">The sequence shown here is derived from an EMBL/GenBank/DDBJ whole genome shotgun (WGS) entry which is preliminary data.</text>
</comment>
<feature type="domain" description="DRBM" evidence="3">
    <location>
        <begin position="146"/>
        <end position="216"/>
    </location>
</feature>
<dbReference type="InterPro" id="IPR014720">
    <property type="entry name" value="dsRBD_dom"/>
</dbReference>
<proteinExistence type="predicted"/>